<dbReference type="GO" id="GO:0006297">
    <property type="term" value="P:nucleotide-excision repair, DNA gap filling"/>
    <property type="evidence" value="ECO:0007669"/>
    <property type="project" value="TreeGrafter"/>
</dbReference>
<feature type="compositionally biased region" description="Low complexity" evidence="5">
    <location>
        <begin position="244"/>
        <end position="254"/>
    </location>
</feature>
<feature type="compositionally biased region" description="Acidic residues" evidence="5">
    <location>
        <begin position="356"/>
        <end position="367"/>
    </location>
</feature>
<evidence type="ECO:0000256" key="4">
    <source>
        <dbReference type="ARBA" id="ARBA00023242"/>
    </source>
</evidence>
<keyword evidence="7" id="KW-1185">Reference proteome</keyword>
<dbReference type="Gene3D" id="3.90.1030.20">
    <property type="entry name" value="DNA polymerase delta, p66 (Cdc27) subunit, wHTH domain"/>
    <property type="match status" value="1"/>
</dbReference>
<evidence type="ECO:0000256" key="3">
    <source>
        <dbReference type="ARBA" id="ARBA00022705"/>
    </source>
</evidence>
<feature type="region of interest" description="Disordered" evidence="5">
    <location>
        <begin position="430"/>
        <end position="536"/>
    </location>
</feature>
<feature type="compositionally biased region" description="Basic residues" evidence="5">
    <location>
        <begin position="326"/>
        <end position="335"/>
    </location>
</feature>
<dbReference type="InterPro" id="IPR019038">
    <property type="entry name" value="POLD3"/>
</dbReference>
<dbReference type="AlphaFoldDB" id="A0A0P9IW01"/>
<dbReference type="Pfam" id="PF09507">
    <property type="entry name" value="CDC27"/>
    <property type="match status" value="1"/>
</dbReference>
<dbReference type="RefSeq" id="XP_018269981.1">
    <property type="nucleotide sequence ID" value="XM_018417357.1"/>
</dbReference>
<dbReference type="STRING" id="578459.A0A0P9IW01"/>
<evidence type="ECO:0000313" key="6">
    <source>
        <dbReference type="EMBL" id="KPV73932.1"/>
    </source>
</evidence>
<keyword evidence="4" id="KW-0539">Nucleus</keyword>
<sequence length="536" mass="55545">MDQQKAFGRITRRVAIDRNILTYRLAARELGCTVAQAKTVLKAYFESDVAKERNVGAVWLVSGYLAQPPPRAPNGSAVKEEDAMDVDSSADTSTSAPAQASQERDGVAGTAGEDEVVQRVVQRLVQDKDLEAQLPLFSSTPRPPSTHLYALLPSPSLPSLALLGPAALSLVAPAAREKWRVPPPAATEDGADAGDHGGAYGELVNPDGERRRVKGATAAGRAAGAGASASAAKGKGKGKEPVGASSTSRTTSAAGKKEGDDEPAVAVGKAKAGADKPKAKDKKASKKDAADKDKAKDNKGPKARPIGQLGGLFSRTFDKPPPPKKSSSKSKKGKGKASSDSDSDSDGDSDDKSSGSDDDDDDDDDDDVKPVKKVVPAKRKSSSPVVTRKKAVASPVKVSKKKAADVVLDGDDGDEFDDWAMDEEALLEAERAAEVQAAQRKTSAGASGSAEAGKGKAKGKESKADRQKRELEEMMQSDDTMDVDSKPARATLSRTPSTSSAAPSKPKPKSASSTSASSGSGAPAQQKGLGAFFKKK</sequence>
<dbReference type="GO" id="GO:0003887">
    <property type="term" value="F:DNA-directed DNA polymerase activity"/>
    <property type="evidence" value="ECO:0007669"/>
    <property type="project" value="TreeGrafter"/>
</dbReference>
<feature type="compositionally biased region" description="Low complexity" evidence="5">
    <location>
        <begin position="86"/>
        <end position="101"/>
    </location>
</feature>
<dbReference type="GO" id="GO:0043625">
    <property type="term" value="C:delta DNA polymerase complex"/>
    <property type="evidence" value="ECO:0007669"/>
    <property type="project" value="InterPro"/>
</dbReference>
<dbReference type="EMBL" id="KQ474081">
    <property type="protein sequence ID" value="KPV73932.1"/>
    <property type="molecule type" value="Genomic_DNA"/>
</dbReference>
<name>A0A0P9IW01_RHOGW</name>
<reference evidence="6 7" key="1">
    <citation type="journal article" date="2015" name="Front. Microbiol.">
        <title>Genome sequence of the plant growth promoting endophytic yeast Rhodotorula graminis WP1.</title>
        <authorList>
            <person name="Firrincieli A."/>
            <person name="Otillar R."/>
            <person name="Salamov A."/>
            <person name="Schmutz J."/>
            <person name="Khan Z."/>
            <person name="Redman R.S."/>
            <person name="Fleck N.D."/>
            <person name="Lindquist E."/>
            <person name="Grigoriev I.V."/>
            <person name="Doty S.L."/>
        </authorList>
    </citation>
    <scope>NUCLEOTIDE SEQUENCE [LARGE SCALE GENOMIC DNA]</scope>
    <source>
        <strain evidence="6 7">WP1</strain>
    </source>
</reference>
<proteinExistence type="predicted"/>
<organism evidence="6 7">
    <name type="scientific">Rhodotorula graminis (strain WP1)</name>
    <dbReference type="NCBI Taxonomy" id="578459"/>
    <lineage>
        <taxon>Eukaryota</taxon>
        <taxon>Fungi</taxon>
        <taxon>Dikarya</taxon>
        <taxon>Basidiomycota</taxon>
        <taxon>Pucciniomycotina</taxon>
        <taxon>Microbotryomycetes</taxon>
        <taxon>Sporidiobolales</taxon>
        <taxon>Sporidiobolaceae</taxon>
        <taxon>Rhodotorula</taxon>
    </lineage>
</organism>
<feature type="compositionally biased region" description="Acidic residues" evidence="5">
    <location>
        <begin position="473"/>
        <end position="482"/>
    </location>
</feature>
<dbReference type="GeneID" id="28977805"/>
<feature type="compositionally biased region" description="Low complexity" evidence="5">
    <location>
        <begin position="495"/>
        <end position="524"/>
    </location>
</feature>
<dbReference type="OrthoDB" id="514823at2759"/>
<dbReference type="GO" id="GO:0006271">
    <property type="term" value="P:DNA strand elongation involved in DNA replication"/>
    <property type="evidence" value="ECO:0007669"/>
    <property type="project" value="TreeGrafter"/>
</dbReference>
<dbReference type="PANTHER" id="PTHR17598:SF13">
    <property type="entry name" value="DNA POLYMERASE DELTA SUBUNIT 3"/>
    <property type="match status" value="1"/>
</dbReference>
<accession>A0A0P9IW01</accession>
<evidence type="ECO:0000256" key="1">
    <source>
        <dbReference type="ARBA" id="ARBA00004123"/>
    </source>
</evidence>
<feature type="compositionally biased region" description="Basic and acidic residues" evidence="5">
    <location>
        <begin position="458"/>
        <end position="472"/>
    </location>
</feature>
<feature type="compositionally biased region" description="Basic and acidic residues" evidence="5">
    <location>
        <begin position="286"/>
        <end position="300"/>
    </location>
</feature>
<feature type="region of interest" description="Disordered" evidence="5">
    <location>
        <begin position="70"/>
        <end position="112"/>
    </location>
</feature>
<feature type="compositionally biased region" description="Low complexity" evidence="5">
    <location>
        <begin position="434"/>
        <end position="452"/>
    </location>
</feature>
<evidence type="ECO:0000256" key="5">
    <source>
        <dbReference type="SAM" id="MobiDB-lite"/>
    </source>
</evidence>
<keyword evidence="3" id="KW-0235">DNA replication</keyword>
<gene>
    <name evidence="6" type="ORF">RHOBADRAFT_54517</name>
</gene>
<evidence type="ECO:0000313" key="7">
    <source>
        <dbReference type="Proteomes" id="UP000053890"/>
    </source>
</evidence>
<dbReference type="Proteomes" id="UP000053890">
    <property type="component" value="Unassembled WGS sequence"/>
</dbReference>
<comment type="subcellular location">
    <subcellularLocation>
        <location evidence="1">Nucleus</location>
    </subcellularLocation>
</comment>
<dbReference type="OMA" id="ERRIHIF"/>
<dbReference type="InterPro" id="IPR041913">
    <property type="entry name" value="POLD3_sf"/>
</dbReference>
<feature type="region of interest" description="Disordered" evidence="5">
    <location>
        <begin position="182"/>
        <end position="403"/>
    </location>
</feature>
<dbReference type="GO" id="GO:1904161">
    <property type="term" value="P:DNA synthesis involved in UV-damage excision repair"/>
    <property type="evidence" value="ECO:0007669"/>
    <property type="project" value="TreeGrafter"/>
</dbReference>
<dbReference type="PANTHER" id="PTHR17598">
    <property type="entry name" value="DNA POLYMERASE DELTA SUBUNIT 3"/>
    <property type="match status" value="1"/>
</dbReference>
<feature type="compositionally biased region" description="Basic residues" evidence="5">
    <location>
        <begin position="371"/>
        <end position="391"/>
    </location>
</feature>
<protein>
    <recommendedName>
        <fullName evidence="2">DNA polymerase delta subunit 3</fullName>
    </recommendedName>
</protein>
<feature type="compositionally biased region" description="Low complexity" evidence="5">
    <location>
        <begin position="215"/>
        <end position="233"/>
    </location>
</feature>
<evidence type="ECO:0000256" key="2">
    <source>
        <dbReference type="ARBA" id="ARBA00017589"/>
    </source>
</evidence>